<dbReference type="SUPFAM" id="SSF54506">
    <property type="entry name" value="Diaminopimelate epimerase-like"/>
    <property type="match status" value="1"/>
</dbReference>
<dbReference type="RefSeq" id="WP_167941137.1">
    <property type="nucleotide sequence ID" value="NZ_JAATJA010000002.1"/>
</dbReference>
<dbReference type="AlphaFoldDB" id="A0A846QIH9"/>
<organism evidence="1 2">
    <name type="scientific">Desulfobaculum xiamenense</name>
    <dbReference type="NCBI Taxonomy" id="995050"/>
    <lineage>
        <taxon>Bacteria</taxon>
        <taxon>Pseudomonadati</taxon>
        <taxon>Thermodesulfobacteriota</taxon>
        <taxon>Desulfovibrionia</taxon>
        <taxon>Desulfovibrionales</taxon>
        <taxon>Desulfovibrionaceae</taxon>
        <taxon>Desulfobaculum</taxon>
    </lineage>
</organism>
<evidence type="ECO:0000313" key="1">
    <source>
        <dbReference type="EMBL" id="NJB68038.1"/>
    </source>
</evidence>
<dbReference type="Proteomes" id="UP000580856">
    <property type="component" value="Unassembled WGS sequence"/>
</dbReference>
<dbReference type="EMBL" id="JAATJA010000002">
    <property type="protein sequence ID" value="NJB68038.1"/>
    <property type="molecule type" value="Genomic_DNA"/>
</dbReference>
<dbReference type="Gene3D" id="3.10.310.10">
    <property type="entry name" value="Diaminopimelate Epimerase, Chain A, domain 1"/>
    <property type="match status" value="2"/>
</dbReference>
<proteinExistence type="predicted"/>
<accession>A0A846QIH9</accession>
<dbReference type="InterPro" id="IPR058944">
    <property type="entry name" value="CntK-like"/>
</dbReference>
<reference evidence="1 2" key="1">
    <citation type="submission" date="2020-03" db="EMBL/GenBank/DDBJ databases">
        <title>Genomic Encyclopedia of Type Strains, Phase IV (KMG-IV): sequencing the most valuable type-strain genomes for metagenomic binning, comparative biology and taxonomic classification.</title>
        <authorList>
            <person name="Goeker M."/>
        </authorList>
    </citation>
    <scope>NUCLEOTIDE SEQUENCE [LARGE SCALE GENOMIC DNA]</scope>
    <source>
        <strain evidence="1 2">DSM 24233</strain>
    </source>
</reference>
<keyword evidence="2" id="KW-1185">Reference proteome</keyword>
<gene>
    <name evidence="1" type="ORF">GGQ74_001711</name>
</gene>
<protein>
    <submittedName>
        <fullName evidence="1">Diaminopimelate epimerase</fullName>
    </submittedName>
</protein>
<name>A0A846QIH9_9BACT</name>
<dbReference type="Pfam" id="PF26317">
    <property type="entry name" value="CntK_N"/>
    <property type="match status" value="1"/>
</dbReference>
<evidence type="ECO:0000313" key="2">
    <source>
        <dbReference type="Proteomes" id="UP000580856"/>
    </source>
</evidence>
<comment type="caution">
    <text evidence="1">The sequence shown here is derived from an EMBL/GenBank/DDBJ whole genome shotgun (WGS) entry which is preliminary data.</text>
</comment>
<sequence>MSARVPYRFVKVSPGGNTTILVMDPPAMSSRQRAEVAARLMDPLHLGAEQVGFVNTTSAIPRLDMMGGEFCGNAARSAALVLAMSGHPAMTEHDGLHTGRIEVSGADSPLDVYARIGGNPTAGIDIPLPAAGLSRHALGIHVARLDGITHVLLDEASSPFPENYAAYAATIRADLGLTQCEAAGCIWYSREKDGASIRPVVWVRETDTTYYETACGSGTVALALLMAANGHAGTVSVRQPSGSHIAATIRPNAAGSPESARIDGPVAIIATGTTYA</sequence>